<dbReference type="AlphaFoldDB" id="A0A176WCR9"/>
<comment type="caution">
    <text evidence="2">The sequence shown here is derived from an EMBL/GenBank/DDBJ whole genome shotgun (WGS) entry which is preliminary data.</text>
</comment>
<accession>A0A176WCR9</accession>
<evidence type="ECO:0000256" key="1">
    <source>
        <dbReference type="SAM" id="MobiDB-lite"/>
    </source>
</evidence>
<dbReference type="PANTHER" id="PTHR34665">
    <property type="entry name" value="DUF3741 DOMAIN-CONTAINING PROTEIN"/>
    <property type="match status" value="1"/>
</dbReference>
<evidence type="ECO:0000313" key="2">
    <source>
        <dbReference type="EMBL" id="OAE31018.1"/>
    </source>
</evidence>
<feature type="region of interest" description="Disordered" evidence="1">
    <location>
        <begin position="254"/>
        <end position="285"/>
    </location>
</feature>
<feature type="compositionally biased region" description="Basic residues" evidence="1">
    <location>
        <begin position="265"/>
        <end position="285"/>
    </location>
</feature>
<gene>
    <name evidence="2" type="ORF">AXG93_1502s1180</name>
</gene>
<protein>
    <submittedName>
        <fullName evidence="2">Uncharacterized protein</fullName>
    </submittedName>
</protein>
<dbReference type="Proteomes" id="UP000077202">
    <property type="component" value="Unassembled WGS sequence"/>
</dbReference>
<reference evidence="2" key="1">
    <citation type="submission" date="2016-03" db="EMBL/GenBank/DDBJ databases">
        <title>Mechanisms controlling the formation of the plant cell surface in tip-growing cells are functionally conserved among land plants.</title>
        <authorList>
            <person name="Honkanen S."/>
            <person name="Jones V.A."/>
            <person name="Morieri G."/>
            <person name="Champion C."/>
            <person name="Hetherington A.J."/>
            <person name="Kelly S."/>
            <person name="Saint-Marcoux D."/>
            <person name="Proust H."/>
            <person name="Prescott H."/>
            <person name="Dolan L."/>
        </authorList>
    </citation>
    <scope>NUCLEOTIDE SEQUENCE [LARGE SCALE GENOMIC DNA]</scope>
    <source>
        <tissue evidence="2">Whole gametophyte</tissue>
    </source>
</reference>
<feature type="compositionally biased region" description="Basic and acidic residues" evidence="1">
    <location>
        <begin position="255"/>
        <end position="264"/>
    </location>
</feature>
<dbReference type="PANTHER" id="PTHR34665:SF4">
    <property type="entry name" value="DUF3741 DOMAIN-CONTAINING PROTEIN"/>
    <property type="match status" value="1"/>
</dbReference>
<dbReference type="EMBL" id="LVLJ01001188">
    <property type="protein sequence ID" value="OAE31018.1"/>
    <property type="molecule type" value="Genomic_DNA"/>
</dbReference>
<keyword evidence="3" id="KW-1185">Reference proteome</keyword>
<sequence length="375" mass="42522">MLAMTKVGSPLFVLGAGADETDLLHLTEKREPPSLLEYAVRKKEVLAAKNVVEEVRRRVLHFRSESKAEKEKERHEREEELKVEEKSRAAAWAWYQHGNSGGPPMGGTNSLSSRGLFGCNVRKASRFKTEALKVGGNHSGRVEPRWDFETSLFDPYELDSVSKQIDHAFHDTPKSAVHPALPPSKITRSCSLRLSFPRSLCRSISDVVTQEEMALGVRKCECIKERSRRTGHGWSFRRISKAFHVLMHVPAGDVQPHHHDQQLHHHEHHHHHHQHEHEHHHHHHYSVRLKDGTHYALASDYGLPIPGILVREELCSSHDSSEAAPALNQSLFSDSVSRAVIILFPEVRLCGNWVCPVLSLLQAKVSHQLPEYLVT</sequence>
<proteinExistence type="predicted"/>
<evidence type="ECO:0000313" key="3">
    <source>
        <dbReference type="Proteomes" id="UP000077202"/>
    </source>
</evidence>
<name>A0A176WCR9_MARPO</name>
<organism evidence="2 3">
    <name type="scientific">Marchantia polymorpha subsp. ruderalis</name>
    <dbReference type="NCBI Taxonomy" id="1480154"/>
    <lineage>
        <taxon>Eukaryota</taxon>
        <taxon>Viridiplantae</taxon>
        <taxon>Streptophyta</taxon>
        <taxon>Embryophyta</taxon>
        <taxon>Marchantiophyta</taxon>
        <taxon>Marchantiopsida</taxon>
        <taxon>Marchantiidae</taxon>
        <taxon>Marchantiales</taxon>
        <taxon>Marchantiaceae</taxon>
        <taxon>Marchantia</taxon>
    </lineage>
</organism>